<dbReference type="GO" id="GO:0006631">
    <property type="term" value="P:fatty acid metabolic process"/>
    <property type="evidence" value="ECO:0007669"/>
    <property type="project" value="UniProtKB-KW"/>
</dbReference>
<accession>F2LT51</accession>
<dbReference type="RefSeq" id="WP_013700099.1">
    <property type="nucleotide sequence ID" value="NC_015383.1"/>
</dbReference>
<evidence type="ECO:0000256" key="9">
    <source>
        <dbReference type="ARBA" id="ARBA00023136"/>
    </source>
</evidence>
<evidence type="ECO:0000256" key="1">
    <source>
        <dbReference type="ARBA" id="ARBA00004141"/>
    </source>
</evidence>
<name>F2LT51_BURGS</name>
<evidence type="ECO:0000256" key="8">
    <source>
        <dbReference type="ARBA" id="ARBA00023098"/>
    </source>
</evidence>
<dbReference type="PANTHER" id="PTHR11351:SF3">
    <property type="entry name" value="BLL4393 PROTEIN"/>
    <property type="match status" value="1"/>
</dbReference>
<comment type="similarity">
    <text evidence="2">Belongs to the fatty acid desaturase type 2 family.</text>
</comment>
<keyword evidence="13" id="KW-0614">Plasmid</keyword>
<evidence type="ECO:0000256" key="4">
    <source>
        <dbReference type="ARBA" id="ARBA00022832"/>
    </source>
</evidence>
<dbReference type="GO" id="GO:0016717">
    <property type="term" value="F:oxidoreductase activity, acting on paired donors, with oxidation of a pair of donors resulting in the reduction of molecular oxygen to two molecules of water"/>
    <property type="evidence" value="ECO:0007669"/>
    <property type="project" value="InterPro"/>
</dbReference>
<evidence type="ECO:0000313" key="14">
    <source>
        <dbReference type="Proteomes" id="UP000008316"/>
    </source>
</evidence>
<evidence type="ECO:0000256" key="6">
    <source>
        <dbReference type="ARBA" id="ARBA00023002"/>
    </source>
</evidence>
<feature type="region of interest" description="Disordered" evidence="10">
    <location>
        <begin position="1"/>
        <end position="21"/>
    </location>
</feature>
<keyword evidence="7" id="KW-0408">Iron</keyword>
<feature type="domain" description="Fatty acid desaturase" evidence="12">
    <location>
        <begin position="62"/>
        <end position="289"/>
    </location>
</feature>
<dbReference type="InterPro" id="IPR005804">
    <property type="entry name" value="FA_desaturase_dom"/>
</dbReference>
<dbReference type="GO" id="GO:0016020">
    <property type="term" value="C:membrane"/>
    <property type="evidence" value="ECO:0007669"/>
    <property type="project" value="UniProtKB-SubCell"/>
</dbReference>
<keyword evidence="9 11" id="KW-0472">Membrane</keyword>
<feature type="transmembrane region" description="Helical" evidence="11">
    <location>
        <begin position="60"/>
        <end position="80"/>
    </location>
</feature>
<feature type="transmembrane region" description="Helical" evidence="11">
    <location>
        <begin position="31"/>
        <end position="54"/>
    </location>
</feature>
<dbReference type="Proteomes" id="UP000008316">
    <property type="component" value="Plasmid bgla_4p"/>
</dbReference>
<keyword evidence="3 11" id="KW-0812">Transmembrane</keyword>
<keyword evidence="8" id="KW-0443">Lipid metabolism</keyword>
<dbReference type="HOGENOM" id="CLU_027359_1_1_4"/>
<dbReference type="AlphaFoldDB" id="F2LT51"/>
<evidence type="ECO:0000259" key="12">
    <source>
        <dbReference type="Pfam" id="PF00487"/>
    </source>
</evidence>
<dbReference type="EMBL" id="CP002604">
    <property type="protein sequence ID" value="AEA65927.1"/>
    <property type="molecule type" value="Genomic_DNA"/>
</dbReference>
<protein>
    <submittedName>
        <fullName evidence="13">JamB</fullName>
    </submittedName>
</protein>
<geneLocation type="plasmid" evidence="13 14">
    <name>bgla_4p</name>
</geneLocation>
<dbReference type="CDD" id="cd03505">
    <property type="entry name" value="Delta9-FADS-like"/>
    <property type="match status" value="1"/>
</dbReference>
<reference evidence="13 14" key="1">
    <citation type="journal article" date="2011" name="J. Bacteriol.">
        <title>Complete genome sequence of Burkholderia gladioli BSR3.</title>
        <authorList>
            <person name="Seo Y.S."/>
            <person name="Lim J."/>
            <person name="Choi B.S."/>
            <person name="Kim H."/>
            <person name="Goo E."/>
            <person name="Lee B."/>
            <person name="Lim J.S."/>
            <person name="Choi I.Y."/>
            <person name="Moon J.S."/>
            <person name="Kim J."/>
            <person name="Hwang I."/>
        </authorList>
    </citation>
    <scope>NUCLEOTIDE SEQUENCE [LARGE SCALE GENOMIC DNA]</scope>
    <source>
        <strain evidence="13 14">BSR3</strain>
        <plasmid evidence="13">bgla_4p</plasmid>
    </source>
</reference>
<dbReference type="InterPro" id="IPR015876">
    <property type="entry name" value="Acyl-CoA_DS"/>
</dbReference>
<comment type="subcellular location">
    <subcellularLocation>
        <location evidence="1">Membrane</location>
        <topology evidence="1">Multi-pass membrane protein</topology>
    </subcellularLocation>
</comment>
<evidence type="ECO:0000256" key="2">
    <source>
        <dbReference type="ARBA" id="ARBA00008749"/>
    </source>
</evidence>
<evidence type="ECO:0000256" key="11">
    <source>
        <dbReference type="SAM" id="Phobius"/>
    </source>
</evidence>
<evidence type="ECO:0000313" key="13">
    <source>
        <dbReference type="EMBL" id="AEA65927.1"/>
    </source>
</evidence>
<keyword evidence="5 11" id="KW-1133">Transmembrane helix</keyword>
<dbReference type="Pfam" id="PF00487">
    <property type="entry name" value="FA_desaturase"/>
    <property type="match status" value="1"/>
</dbReference>
<dbReference type="PRINTS" id="PR00075">
    <property type="entry name" value="FACDDSATRASE"/>
</dbReference>
<feature type="transmembrane region" description="Helical" evidence="11">
    <location>
        <begin position="212"/>
        <end position="234"/>
    </location>
</feature>
<gene>
    <name evidence="13" type="ordered locus">bgla_4p1430</name>
</gene>
<feature type="transmembrane region" description="Helical" evidence="11">
    <location>
        <begin position="186"/>
        <end position="206"/>
    </location>
</feature>
<proteinExistence type="inferred from homology"/>
<sequence>MSAGKTPLPADDEPTINTVSHGSSSARLDRALALIIVALPAIGTAFAIALWITGQGPGPAEWAMFGVFYFATALGLEVGFHRHITHKAFNARPWVRSTLIAMGSMGVHGPVNWWAAIHRRHHATSDGPGDPHSPNLCGASAGGLLKGLYHSHFGWLFVGRSTRPDGWERYVQDLFRDPLVFRQHMLYYRWVVFGLVVPPLVCGLVAGSWSGVLLGFLWGDLVRIFAVSHCIWALNSFCHVIGRRDFATTANDRSRNSLLLALPTFGQGWHNNHHAFPGSAFTGLHWWQIDPGGLFVCVLQALRLVSDVNRPSAELIEKKRLC</sequence>
<dbReference type="KEGG" id="bgd:bgla_4p1430"/>
<organism evidence="13 14">
    <name type="scientific">Burkholderia gladioli (strain BSR3)</name>
    <dbReference type="NCBI Taxonomy" id="999541"/>
    <lineage>
        <taxon>Bacteria</taxon>
        <taxon>Pseudomonadati</taxon>
        <taxon>Pseudomonadota</taxon>
        <taxon>Betaproteobacteria</taxon>
        <taxon>Burkholderiales</taxon>
        <taxon>Burkholderiaceae</taxon>
        <taxon>Burkholderia</taxon>
    </lineage>
</organism>
<keyword evidence="6" id="KW-0560">Oxidoreductase</keyword>
<keyword evidence="4" id="KW-0276">Fatty acid metabolism</keyword>
<evidence type="ECO:0000256" key="7">
    <source>
        <dbReference type="ARBA" id="ARBA00023004"/>
    </source>
</evidence>
<keyword evidence="14" id="KW-1185">Reference proteome</keyword>
<evidence type="ECO:0000256" key="3">
    <source>
        <dbReference type="ARBA" id="ARBA00022692"/>
    </source>
</evidence>
<dbReference type="PANTHER" id="PTHR11351">
    <property type="entry name" value="ACYL-COA DESATURASE"/>
    <property type="match status" value="1"/>
</dbReference>
<evidence type="ECO:0000256" key="10">
    <source>
        <dbReference type="SAM" id="MobiDB-lite"/>
    </source>
</evidence>
<evidence type="ECO:0000256" key="5">
    <source>
        <dbReference type="ARBA" id="ARBA00022989"/>
    </source>
</evidence>